<evidence type="ECO:0000256" key="6">
    <source>
        <dbReference type="SAM" id="MobiDB-lite"/>
    </source>
</evidence>
<feature type="transmembrane region" description="Helical" evidence="7">
    <location>
        <begin position="99"/>
        <end position="121"/>
    </location>
</feature>
<dbReference type="InterPro" id="IPR036259">
    <property type="entry name" value="MFS_trans_sf"/>
</dbReference>
<evidence type="ECO:0000256" key="7">
    <source>
        <dbReference type="SAM" id="Phobius"/>
    </source>
</evidence>
<dbReference type="GO" id="GO:0005886">
    <property type="term" value="C:plasma membrane"/>
    <property type="evidence" value="ECO:0007669"/>
    <property type="project" value="UniProtKB-SubCell"/>
</dbReference>
<dbReference type="Gene3D" id="1.20.1250.20">
    <property type="entry name" value="MFS general substrate transporter like domains"/>
    <property type="match status" value="2"/>
</dbReference>
<name>A0ABD5TF01_9EURY</name>
<keyword evidence="4 7" id="KW-1133">Transmembrane helix</keyword>
<organism evidence="9 10">
    <name type="scientific">Halobaculum halobium</name>
    <dbReference type="NCBI Taxonomy" id="3032281"/>
    <lineage>
        <taxon>Archaea</taxon>
        <taxon>Methanobacteriati</taxon>
        <taxon>Methanobacteriota</taxon>
        <taxon>Stenosarchaea group</taxon>
        <taxon>Halobacteria</taxon>
        <taxon>Halobacteriales</taxon>
        <taxon>Haloferacaceae</taxon>
        <taxon>Halobaculum</taxon>
    </lineage>
</organism>
<dbReference type="AlphaFoldDB" id="A0ABD5TF01"/>
<sequence length="427" mass="43759">MTKRLFTTLCGLVFLVNFGRVAFAPLVPEFQQDLGISAAAVGSVTTLVWLGTAAPRIPIGWVLTRVRRERVVLATGVALSAAAALTATAQSLLALRTGAFAVGLATGGYFVAAIPLIGTLYPERTGRAVGVHGTASQVASVLAPALVLAVIGRLGDWRIVFWALAVAAALSTASLVLVLRRGGGGGPRVADGGTRDEGDPSGPADGAAEPANDLDTAGTPPEPRSFLSALSHWRIVLAGMSLVAVAGFAWQGVFNFYVSYLLSEGLSTANANLLLTVAFAAGVPAFWLGGRLADRLPNVPYLLALNATFLASLVALTYAGSLAAFALVSVVIGYAAHALFPAVDTYMLSTLPAADRASAYAVFSGASLLFEANGSGVVGALTDAGVGFDRVFRLFAVAVAAVLVLAALLYVVGRFPTPLDHEPPIDG</sequence>
<evidence type="ECO:0000256" key="3">
    <source>
        <dbReference type="ARBA" id="ARBA00022692"/>
    </source>
</evidence>
<dbReference type="InterPro" id="IPR020846">
    <property type="entry name" value="MFS_dom"/>
</dbReference>
<feature type="transmembrane region" description="Helical" evidence="7">
    <location>
        <begin position="394"/>
        <end position="412"/>
    </location>
</feature>
<dbReference type="GeneID" id="81209086"/>
<dbReference type="SUPFAM" id="SSF103473">
    <property type="entry name" value="MFS general substrate transporter"/>
    <property type="match status" value="1"/>
</dbReference>
<keyword evidence="5 7" id="KW-0472">Membrane</keyword>
<evidence type="ECO:0000256" key="2">
    <source>
        <dbReference type="ARBA" id="ARBA00022475"/>
    </source>
</evidence>
<dbReference type="RefSeq" id="WP_284062837.1">
    <property type="nucleotide sequence ID" value="NZ_CP126158.1"/>
</dbReference>
<feature type="transmembrane region" description="Helical" evidence="7">
    <location>
        <begin position="133"/>
        <end position="153"/>
    </location>
</feature>
<dbReference type="Proteomes" id="UP001596443">
    <property type="component" value="Unassembled WGS sequence"/>
</dbReference>
<dbReference type="InterPro" id="IPR050189">
    <property type="entry name" value="MFS_Efflux_Transporters"/>
</dbReference>
<evidence type="ECO:0000313" key="10">
    <source>
        <dbReference type="Proteomes" id="UP001596443"/>
    </source>
</evidence>
<feature type="region of interest" description="Disordered" evidence="6">
    <location>
        <begin position="185"/>
        <end position="219"/>
    </location>
</feature>
<evidence type="ECO:0000256" key="5">
    <source>
        <dbReference type="ARBA" id="ARBA00023136"/>
    </source>
</evidence>
<proteinExistence type="predicted"/>
<feature type="transmembrane region" description="Helical" evidence="7">
    <location>
        <begin position="360"/>
        <end position="382"/>
    </location>
</feature>
<accession>A0ABD5TF01</accession>
<feature type="transmembrane region" description="Helical" evidence="7">
    <location>
        <begin position="159"/>
        <end position="179"/>
    </location>
</feature>
<reference evidence="9 10" key="1">
    <citation type="journal article" date="2019" name="Int. J. Syst. Evol. Microbiol.">
        <title>The Global Catalogue of Microorganisms (GCM) 10K type strain sequencing project: providing services to taxonomists for standard genome sequencing and annotation.</title>
        <authorList>
            <consortium name="The Broad Institute Genomics Platform"/>
            <consortium name="The Broad Institute Genome Sequencing Center for Infectious Disease"/>
            <person name="Wu L."/>
            <person name="Ma J."/>
        </authorList>
    </citation>
    <scope>NUCLEOTIDE SEQUENCE [LARGE SCALE GENOMIC DNA]</scope>
    <source>
        <strain evidence="9 10">SYNS20</strain>
    </source>
</reference>
<dbReference type="PANTHER" id="PTHR43124">
    <property type="entry name" value="PURINE EFFLUX PUMP PBUE"/>
    <property type="match status" value="1"/>
</dbReference>
<keyword evidence="3 7" id="KW-0812">Transmembrane</keyword>
<protein>
    <submittedName>
        <fullName evidence="9">MFS transporter</fullName>
    </submittedName>
</protein>
<dbReference type="Pfam" id="PF07690">
    <property type="entry name" value="MFS_1"/>
    <property type="match status" value="1"/>
</dbReference>
<keyword evidence="10" id="KW-1185">Reference proteome</keyword>
<comment type="caution">
    <text evidence="9">The sequence shown here is derived from an EMBL/GenBank/DDBJ whole genome shotgun (WGS) entry which is preliminary data.</text>
</comment>
<gene>
    <name evidence="9" type="ORF">ACFQFD_08525</name>
</gene>
<dbReference type="PANTHER" id="PTHR43124:SF3">
    <property type="entry name" value="CHLORAMPHENICOL EFFLUX PUMP RV0191"/>
    <property type="match status" value="1"/>
</dbReference>
<dbReference type="InterPro" id="IPR011701">
    <property type="entry name" value="MFS"/>
</dbReference>
<evidence type="ECO:0000256" key="1">
    <source>
        <dbReference type="ARBA" id="ARBA00004651"/>
    </source>
</evidence>
<keyword evidence="2" id="KW-1003">Cell membrane</keyword>
<feature type="transmembrane region" description="Helical" evidence="7">
    <location>
        <begin position="39"/>
        <end position="59"/>
    </location>
</feature>
<evidence type="ECO:0000313" key="9">
    <source>
        <dbReference type="EMBL" id="MFC6786020.1"/>
    </source>
</evidence>
<feature type="domain" description="Major facilitator superfamily (MFS) profile" evidence="8">
    <location>
        <begin position="3"/>
        <end position="414"/>
    </location>
</feature>
<dbReference type="EMBL" id="JBHSWX010000012">
    <property type="protein sequence ID" value="MFC6786020.1"/>
    <property type="molecule type" value="Genomic_DNA"/>
</dbReference>
<feature type="transmembrane region" description="Helical" evidence="7">
    <location>
        <begin position="269"/>
        <end position="289"/>
    </location>
</feature>
<feature type="transmembrane region" description="Helical" evidence="7">
    <location>
        <begin position="235"/>
        <end position="257"/>
    </location>
</feature>
<evidence type="ECO:0000256" key="4">
    <source>
        <dbReference type="ARBA" id="ARBA00022989"/>
    </source>
</evidence>
<comment type="subcellular location">
    <subcellularLocation>
        <location evidence="1">Cell membrane</location>
        <topology evidence="1">Multi-pass membrane protein</topology>
    </subcellularLocation>
</comment>
<feature type="transmembrane region" description="Helical" evidence="7">
    <location>
        <begin position="71"/>
        <end position="93"/>
    </location>
</feature>
<evidence type="ECO:0000259" key="8">
    <source>
        <dbReference type="PROSITE" id="PS50850"/>
    </source>
</evidence>
<feature type="transmembrane region" description="Helical" evidence="7">
    <location>
        <begin position="301"/>
        <end position="319"/>
    </location>
</feature>
<dbReference type="PROSITE" id="PS50850">
    <property type="entry name" value="MFS"/>
    <property type="match status" value="1"/>
</dbReference>